<reference evidence="3" key="1">
    <citation type="journal article" date="2012" name="Proc. Natl. Acad. Sci. U.S.A.">
        <title>Genome sequence of the button mushroom Agaricus bisporus reveals mechanisms governing adaptation to a humic-rich ecological niche.</title>
        <authorList>
            <person name="Morin E."/>
            <person name="Kohler A."/>
            <person name="Baker A.R."/>
            <person name="Foulongne-Oriol M."/>
            <person name="Lombard V."/>
            <person name="Nagy L.G."/>
            <person name="Ohm R.A."/>
            <person name="Patyshakuliyeva A."/>
            <person name="Brun A."/>
            <person name="Aerts A.L."/>
            <person name="Bailey A.M."/>
            <person name="Billette C."/>
            <person name="Coutinho P.M."/>
            <person name="Deakin G."/>
            <person name="Doddapaneni H."/>
            <person name="Floudas D."/>
            <person name="Grimwood J."/>
            <person name="Hilden K."/>
            <person name="Kuees U."/>
            <person name="LaButti K.M."/>
            <person name="Lapidus A."/>
            <person name="Lindquist E.A."/>
            <person name="Lucas S.M."/>
            <person name="Murat C."/>
            <person name="Riley R.W."/>
            <person name="Salamov A.A."/>
            <person name="Schmutz J."/>
            <person name="Subramanian V."/>
            <person name="Woesten H.A.B."/>
            <person name="Xu J."/>
            <person name="Eastwood D.C."/>
            <person name="Foster G.D."/>
            <person name="Sonnenberg A.S."/>
            <person name="Cullen D."/>
            <person name="de Vries R.P."/>
            <person name="Lundell T."/>
            <person name="Hibbett D.S."/>
            <person name="Henrissat B."/>
            <person name="Burton K.S."/>
            <person name="Kerrigan R.W."/>
            <person name="Challen M.P."/>
            <person name="Grigoriev I.V."/>
            <person name="Martin F."/>
        </authorList>
    </citation>
    <scope>NUCLEOTIDE SEQUENCE [LARGE SCALE GENOMIC DNA]</scope>
    <source>
        <strain evidence="3">JB137-S8 / ATCC MYA-4627 / FGSC 10392</strain>
    </source>
</reference>
<sequence>MKIVAALLACLTATRAQHVLIGYPPEGANLTAGHTTTIEIQRPNFQSSSEEVAIVLGITSCPNTPCPAPADTMGHILHNGPFDPKEHPLTPLIQPYQNFTVELPGDLPKGNGQLNVYHVALIGESFVPFTETLTTSVFVN</sequence>
<dbReference type="GeneID" id="18826904"/>
<keyword evidence="3" id="KW-1185">Reference proteome</keyword>
<protein>
    <recommendedName>
        <fullName evidence="4">Phosphatidylglycerol/phosphatidylinositol transfer protein</fullName>
    </recommendedName>
</protein>
<organism evidence="2 3">
    <name type="scientific">Agaricus bisporus var. burnettii (strain JB137-S8 / ATCC MYA-4627 / FGSC 10392)</name>
    <name type="common">White button mushroom</name>
    <dbReference type="NCBI Taxonomy" id="597362"/>
    <lineage>
        <taxon>Eukaryota</taxon>
        <taxon>Fungi</taxon>
        <taxon>Dikarya</taxon>
        <taxon>Basidiomycota</taxon>
        <taxon>Agaricomycotina</taxon>
        <taxon>Agaricomycetes</taxon>
        <taxon>Agaricomycetidae</taxon>
        <taxon>Agaricales</taxon>
        <taxon>Agaricineae</taxon>
        <taxon>Agaricaceae</taxon>
        <taxon>Agaricus</taxon>
    </lineage>
</organism>
<accession>K5WW57</accession>
<keyword evidence="1" id="KW-0732">Signal</keyword>
<dbReference type="KEGG" id="abp:AGABI1DRAFT128836"/>
<dbReference type="InParanoid" id="K5WW57"/>
<evidence type="ECO:0008006" key="4">
    <source>
        <dbReference type="Google" id="ProtNLM"/>
    </source>
</evidence>
<evidence type="ECO:0000256" key="1">
    <source>
        <dbReference type="SAM" id="SignalP"/>
    </source>
</evidence>
<dbReference type="InterPro" id="IPR045469">
    <property type="entry name" value="Nis1"/>
</dbReference>
<dbReference type="EMBL" id="JH971390">
    <property type="protein sequence ID" value="EKM79696.1"/>
    <property type="molecule type" value="Genomic_DNA"/>
</dbReference>
<dbReference type="OMA" id="DTMGHIL"/>
<dbReference type="eggNOG" id="ENOG502T0B8">
    <property type="taxonomic scope" value="Eukaryota"/>
</dbReference>
<evidence type="ECO:0000313" key="3">
    <source>
        <dbReference type="Proteomes" id="UP000008493"/>
    </source>
</evidence>
<gene>
    <name evidence="2" type="ORF">AGABI1DRAFT_128836</name>
</gene>
<name>K5WW57_AGABU</name>
<feature type="chain" id="PRO_5003885854" description="Phosphatidylglycerol/phosphatidylinositol transfer protein" evidence="1">
    <location>
        <begin position="17"/>
        <end position="140"/>
    </location>
</feature>
<dbReference type="AlphaFoldDB" id="K5WW57"/>
<dbReference type="RefSeq" id="XP_007330295.1">
    <property type="nucleotide sequence ID" value="XM_007330233.1"/>
</dbReference>
<proteinExistence type="predicted"/>
<feature type="signal peptide" evidence="1">
    <location>
        <begin position="1"/>
        <end position="16"/>
    </location>
</feature>
<dbReference type="OrthoDB" id="2841294at2759"/>
<dbReference type="Pfam" id="PF19271">
    <property type="entry name" value="Nis1"/>
    <property type="match status" value="1"/>
</dbReference>
<evidence type="ECO:0000313" key="2">
    <source>
        <dbReference type="EMBL" id="EKM79696.1"/>
    </source>
</evidence>
<dbReference type="Proteomes" id="UP000008493">
    <property type="component" value="Unassembled WGS sequence"/>
</dbReference>
<dbReference type="HOGENOM" id="CLU_137500_1_0_1"/>